<dbReference type="Proteomes" id="UP000095256">
    <property type="component" value="Unassembled WGS sequence"/>
</dbReference>
<evidence type="ECO:0000256" key="3">
    <source>
        <dbReference type="ARBA" id="ARBA00022840"/>
    </source>
</evidence>
<dbReference type="GO" id="GO:0016887">
    <property type="term" value="F:ATP hydrolysis activity"/>
    <property type="evidence" value="ECO:0007669"/>
    <property type="project" value="TreeGrafter"/>
</dbReference>
<dbReference type="SUPFAM" id="SSF52540">
    <property type="entry name" value="P-loop containing nucleoside triphosphate hydrolases"/>
    <property type="match status" value="1"/>
</dbReference>
<gene>
    <name evidence="5" type="ORF">BCR26_10970</name>
</gene>
<dbReference type="GO" id="GO:0005524">
    <property type="term" value="F:ATP binding"/>
    <property type="evidence" value="ECO:0007669"/>
    <property type="project" value="UniProtKB-KW"/>
</dbReference>
<dbReference type="InterPro" id="IPR027417">
    <property type="entry name" value="P-loop_NTPase"/>
</dbReference>
<dbReference type="SMART" id="SM00382">
    <property type="entry name" value="AAA"/>
    <property type="match status" value="1"/>
</dbReference>
<protein>
    <submittedName>
        <fullName evidence="5">Secretion system protein E</fullName>
    </submittedName>
</protein>
<accession>A0A1E5KZW4</accession>
<dbReference type="Pfam" id="PF00437">
    <property type="entry name" value="T2SSE"/>
    <property type="match status" value="1"/>
</dbReference>
<comment type="similarity">
    <text evidence="1">Belongs to the GSP E family.</text>
</comment>
<comment type="caution">
    <text evidence="5">The sequence shown here is derived from an EMBL/GenBank/DDBJ whole genome shotgun (WGS) entry which is preliminary data.</text>
</comment>
<evidence type="ECO:0000313" key="6">
    <source>
        <dbReference type="Proteomes" id="UP000095256"/>
    </source>
</evidence>
<dbReference type="InterPro" id="IPR047667">
    <property type="entry name" value="ATPase_ComGA"/>
</dbReference>
<dbReference type="NCBIfam" id="NF041000">
    <property type="entry name" value="ATPase_ComGA"/>
    <property type="match status" value="1"/>
</dbReference>
<keyword evidence="6" id="KW-1185">Reference proteome</keyword>
<proteinExistence type="inferred from homology"/>
<organism evidence="5 6">
    <name type="scientific">Enterococcus rivorum</name>
    <dbReference type="NCBI Taxonomy" id="762845"/>
    <lineage>
        <taxon>Bacteria</taxon>
        <taxon>Bacillati</taxon>
        <taxon>Bacillota</taxon>
        <taxon>Bacilli</taxon>
        <taxon>Lactobacillales</taxon>
        <taxon>Enterococcaceae</taxon>
        <taxon>Enterococcus</taxon>
    </lineage>
</organism>
<keyword evidence="2" id="KW-0547">Nucleotide-binding</keyword>
<dbReference type="InterPro" id="IPR003593">
    <property type="entry name" value="AAA+_ATPase"/>
</dbReference>
<evidence type="ECO:0000256" key="2">
    <source>
        <dbReference type="ARBA" id="ARBA00022741"/>
    </source>
</evidence>
<dbReference type="EMBL" id="MIEK01000011">
    <property type="protein sequence ID" value="OEH83189.1"/>
    <property type="molecule type" value="Genomic_DNA"/>
</dbReference>
<keyword evidence="3" id="KW-0067">ATP-binding</keyword>
<dbReference type="AlphaFoldDB" id="A0A1E5KZW4"/>
<dbReference type="STRING" id="762845.BCR26_10970"/>
<dbReference type="Gene3D" id="3.30.450.90">
    <property type="match status" value="1"/>
</dbReference>
<dbReference type="GO" id="GO:0005886">
    <property type="term" value="C:plasma membrane"/>
    <property type="evidence" value="ECO:0007669"/>
    <property type="project" value="TreeGrafter"/>
</dbReference>
<reference evidence="5 6" key="1">
    <citation type="submission" date="2016-09" db="EMBL/GenBank/DDBJ databases">
        <authorList>
            <person name="Capua I."/>
            <person name="De Benedictis P."/>
            <person name="Joannis T."/>
            <person name="Lombin L.H."/>
            <person name="Cattoli G."/>
        </authorList>
    </citation>
    <scope>NUCLEOTIDE SEQUENCE [LARGE SCALE GENOMIC DNA]</scope>
    <source>
        <strain evidence="5 6">LMG 25899</strain>
    </source>
</reference>
<evidence type="ECO:0000259" key="4">
    <source>
        <dbReference type="PROSITE" id="PS00662"/>
    </source>
</evidence>
<evidence type="ECO:0000313" key="5">
    <source>
        <dbReference type="EMBL" id="OEH83189.1"/>
    </source>
</evidence>
<name>A0A1E5KZW4_9ENTE</name>
<dbReference type="PANTHER" id="PTHR30258">
    <property type="entry name" value="TYPE II SECRETION SYSTEM PROTEIN GSPE-RELATED"/>
    <property type="match status" value="1"/>
</dbReference>
<dbReference type="InterPro" id="IPR001482">
    <property type="entry name" value="T2SS/T4SS_dom"/>
</dbReference>
<feature type="domain" description="Bacterial type II secretion system protein E" evidence="4">
    <location>
        <begin position="199"/>
        <end position="213"/>
    </location>
</feature>
<dbReference type="Gene3D" id="3.40.50.300">
    <property type="entry name" value="P-loop containing nucleotide triphosphate hydrolases"/>
    <property type="match status" value="1"/>
</dbReference>
<sequence>MAVKKISQELIEWGVKNHAQDLYVLPSEEKFIVSFRYDQEKVVYKELEKELGEKLIFHFKFIGGMDVGEKRKTQIGAATYRIAGVDRRIRLSTVGDFRQRESLVIRFLHSFGESPERFFLPQQIQTIQKQIKKRGLYLFCGPVGSGKTTTMYKLAKESGKSRQIISVEDPVEIEEESFLQLQTNHKIELTYDALIKLCLRHRPDILIIGEIRDTSTAEAAIRAALTGHRVFATLHARNVAGVYARLLELGSQKRELSECLKGIIYQRILPSTLQIDEKYQNAILFDYDFSGEQKKQTRWQGVLRKAWTYGFITNQTFAEEAET</sequence>
<dbReference type="PANTHER" id="PTHR30258:SF2">
    <property type="entry name" value="COMG OPERON PROTEIN 1"/>
    <property type="match status" value="1"/>
</dbReference>
<dbReference type="CDD" id="cd01129">
    <property type="entry name" value="PulE-GspE-like"/>
    <property type="match status" value="1"/>
</dbReference>
<dbReference type="PROSITE" id="PS00662">
    <property type="entry name" value="T2SP_E"/>
    <property type="match status" value="1"/>
</dbReference>
<dbReference type="OrthoDB" id="9808272at2"/>
<evidence type="ECO:0000256" key="1">
    <source>
        <dbReference type="ARBA" id="ARBA00006611"/>
    </source>
</evidence>
<dbReference type="RefSeq" id="WP_069697865.1">
    <property type="nucleotide sequence ID" value="NZ_JAGGMA010000020.1"/>
</dbReference>